<dbReference type="Proteomes" id="UP001629288">
    <property type="component" value="Unassembled WGS sequence"/>
</dbReference>
<dbReference type="RefSeq" id="WP_408130127.1">
    <property type="nucleotide sequence ID" value="NZ_JAQQDH010000005.1"/>
</dbReference>
<keyword evidence="1" id="KW-0472">Membrane</keyword>
<organism evidence="2 3">
    <name type="scientific">Paraburkholderia strydomiana</name>
    <dbReference type="NCBI Taxonomy" id="1245417"/>
    <lineage>
        <taxon>Bacteria</taxon>
        <taxon>Pseudomonadati</taxon>
        <taxon>Pseudomonadota</taxon>
        <taxon>Betaproteobacteria</taxon>
        <taxon>Burkholderiales</taxon>
        <taxon>Burkholderiaceae</taxon>
        <taxon>Paraburkholderia</taxon>
    </lineage>
</organism>
<gene>
    <name evidence="2" type="ORF">PQR00_17905</name>
</gene>
<evidence type="ECO:0000313" key="2">
    <source>
        <dbReference type="EMBL" id="MFM0445471.1"/>
    </source>
</evidence>
<reference evidence="2 3" key="1">
    <citation type="journal article" date="2024" name="Chem. Sci.">
        <title>Discovery of megapolipeptins by genome mining of a Burkholderiales bacteria collection.</title>
        <authorList>
            <person name="Paulo B.S."/>
            <person name="Recchia M.J.J."/>
            <person name="Lee S."/>
            <person name="Fergusson C.H."/>
            <person name="Romanowski S.B."/>
            <person name="Hernandez A."/>
            <person name="Krull N."/>
            <person name="Liu D.Y."/>
            <person name="Cavanagh H."/>
            <person name="Bos A."/>
            <person name="Gray C.A."/>
            <person name="Murphy B.T."/>
            <person name="Linington R.G."/>
            <person name="Eustaquio A.S."/>
        </authorList>
    </citation>
    <scope>NUCLEOTIDE SEQUENCE [LARGE SCALE GENOMIC DNA]</scope>
    <source>
        <strain evidence="2 3">RL17-379-BIB-C</strain>
    </source>
</reference>
<feature type="transmembrane region" description="Helical" evidence="1">
    <location>
        <begin position="12"/>
        <end position="32"/>
    </location>
</feature>
<comment type="caution">
    <text evidence="2">The sequence shown here is derived from an EMBL/GenBank/DDBJ whole genome shotgun (WGS) entry which is preliminary data.</text>
</comment>
<evidence type="ECO:0000256" key="1">
    <source>
        <dbReference type="SAM" id="Phobius"/>
    </source>
</evidence>
<dbReference type="EMBL" id="JAQQDH010000005">
    <property type="protein sequence ID" value="MFM0445471.1"/>
    <property type="molecule type" value="Genomic_DNA"/>
</dbReference>
<name>A0ABW9C1J6_9BURK</name>
<keyword evidence="3" id="KW-1185">Reference proteome</keyword>
<keyword evidence="1" id="KW-0812">Transmembrane</keyword>
<proteinExistence type="predicted"/>
<sequence length="52" mass="5852">MAQTQVKLSVTFAWWLKPYVYMLAICAVLVGATPDRDKLARVVKSATRVKVQ</sequence>
<keyword evidence="1" id="KW-1133">Transmembrane helix</keyword>
<accession>A0ABW9C1J6</accession>
<protein>
    <submittedName>
        <fullName evidence="2">Uncharacterized protein</fullName>
    </submittedName>
</protein>
<evidence type="ECO:0000313" key="3">
    <source>
        <dbReference type="Proteomes" id="UP001629288"/>
    </source>
</evidence>